<reference evidence="6 7" key="1">
    <citation type="journal article" date="2015" name="Genome Announc.">
        <title>Expanding the biotechnology potential of lactobacilli through comparative genomics of 213 strains and associated genera.</title>
        <authorList>
            <person name="Sun Z."/>
            <person name="Harris H.M."/>
            <person name="McCann A."/>
            <person name="Guo C."/>
            <person name="Argimon S."/>
            <person name="Zhang W."/>
            <person name="Yang X."/>
            <person name="Jeffery I.B."/>
            <person name="Cooney J.C."/>
            <person name="Kagawa T.F."/>
            <person name="Liu W."/>
            <person name="Song Y."/>
            <person name="Salvetti E."/>
            <person name="Wrobel A."/>
            <person name="Rasinkangas P."/>
            <person name="Parkhill J."/>
            <person name="Rea M.C."/>
            <person name="O'Sullivan O."/>
            <person name="Ritari J."/>
            <person name="Douillard F.P."/>
            <person name="Paul Ross R."/>
            <person name="Yang R."/>
            <person name="Briner A.E."/>
            <person name="Felis G.E."/>
            <person name="de Vos W.M."/>
            <person name="Barrangou R."/>
            <person name="Klaenhammer T.R."/>
            <person name="Caufield P.W."/>
            <person name="Cui Y."/>
            <person name="Zhang H."/>
            <person name="O'Toole P.W."/>
        </authorList>
    </citation>
    <scope>NUCLEOTIDE SEQUENCE [LARGE SCALE GENOMIC DNA]</scope>
    <source>
        <strain evidence="6 7">DSM 6035</strain>
    </source>
</reference>
<dbReference type="OrthoDB" id="9803735at2"/>
<comment type="caution">
    <text evidence="6">The sequence shown here is derived from an EMBL/GenBank/DDBJ whole genome shotgun (WGS) entry which is preliminary data.</text>
</comment>
<keyword evidence="2" id="KW-0805">Transcription regulation</keyword>
<dbReference type="InterPro" id="IPR050950">
    <property type="entry name" value="HTH-type_LysR_regulators"/>
</dbReference>
<dbReference type="GO" id="GO:0005829">
    <property type="term" value="C:cytosol"/>
    <property type="evidence" value="ECO:0007669"/>
    <property type="project" value="TreeGrafter"/>
</dbReference>
<gene>
    <name evidence="6" type="ORF">FD32_GL000866</name>
</gene>
<proteinExistence type="inferred from homology"/>
<dbReference type="RefSeq" id="WP_047767658.1">
    <property type="nucleotide sequence ID" value="NZ_AZGM01000128.1"/>
</dbReference>
<evidence type="ECO:0000256" key="2">
    <source>
        <dbReference type="ARBA" id="ARBA00023015"/>
    </source>
</evidence>
<evidence type="ECO:0000259" key="5">
    <source>
        <dbReference type="PROSITE" id="PS50931"/>
    </source>
</evidence>
<evidence type="ECO:0000256" key="1">
    <source>
        <dbReference type="ARBA" id="ARBA00009437"/>
    </source>
</evidence>
<dbReference type="EMBL" id="AZGM01000128">
    <property type="protein sequence ID" value="KRM25342.1"/>
    <property type="molecule type" value="Genomic_DNA"/>
</dbReference>
<evidence type="ECO:0000313" key="6">
    <source>
        <dbReference type="EMBL" id="KRM25342.1"/>
    </source>
</evidence>
<dbReference type="InterPro" id="IPR036388">
    <property type="entry name" value="WH-like_DNA-bd_sf"/>
</dbReference>
<dbReference type="PATRIC" id="fig|1423782.4.peg.896"/>
<dbReference type="Pfam" id="PF03466">
    <property type="entry name" value="LysR_substrate"/>
    <property type="match status" value="1"/>
</dbReference>
<keyword evidence="7" id="KW-1185">Reference proteome</keyword>
<dbReference type="SUPFAM" id="SSF46785">
    <property type="entry name" value="Winged helix' DNA-binding domain"/>
    <property type="match status" value="1"/>
</dbReference>
<evidence type="ECO:0000256" key="4">
    <source>
        <dbReference type="ARBA" id="ARBA00023163"/>
    </source>
</evidence>
<dbReference type="PRINTS" id="PR00039">
    <property type="entry name" value="HTHLYSR"/>
</dbReference>
<feature type="domain" description="HTH lysR-type" evidence="5">
    <location>
        <begin position="1"/>
        <end position="58"/>
    </location>
</feature>
<dbReference type="FunFam" id="1.10.10.10:FF:000001">
    <property type="entry name" value="LysR family transcriptional regulator"/>
    <property type="match status" value="1"/>
</dbReference>
<protein>
    <submittedName>
        <fullName evidence="6">LysR family transcriptional regulator</fullName>
    </submittedName>
</protein>
<dbReference type="Proteomes" id="UP000051412">
    <property type="component" value="Unassembled WGS sequence"/>
</dbReference>
<sequence length="290" mass="33177">METRILRYFLVVAKQGTISAAARELHISQPTLSRQIQQLETQLNTPLFTRERRRMYLTKAGSAYEKKIRRIIAELDQANQMIANINNNDLTGTIHIGCVESEVTKLLLPQLIAFHRQYPHVRYDFYDADGEDIQERMDQGNIELGVVCAPISTVKYHTLKLPIQDRWGLLVKSDSKLAHHQVITAEDLQNLPLIIPHRALFYDDLNELVQGRELEIVAESNLLTNASYLAQAGIGNIVCIEEAPRPSSTNLKFIPFSPERRQTQFLIWPKGNTLTEATQRFIEKLQTIYA</sequence>
<evidence type="ECO:0000313" key="7">
    <source>
        <dbReference type="Proteomes" id="UP000051412"/>
    </source>
</evidence>
<accession>A0A0R1X5A2</accession>
<dbReference type="CDD" id="cd05466">
    <property type="entry name" value="PBP2_LTTR_substrate"/>
    <property type="match status" value="1"/>
</dbReference>
<dbReference type="Gene3D" id="3.40.190.290">
    <property type="match status" value="1"/>
</dbReference>
<dbReference type="PANTHER" id="PTHR30419:SF8">
    <property type="entry name" value="NITROGEN ASSIMILATION TRANSCRIPTIONAL ACTIVATOR-RELATED"/>
    <property type="match status" value="1"/>
</dbReference>
<dbReference type="Gene3D" id="1.10.10.10">
    <property type="entry name" value="Winged helix-like DNA-binding domain superfamily/Winged helix DNA-binding domain"/>
    <property type="match status" value="1"/>
</dbReference>
<dbReference type="InterPro" id="IPR005119">
    <property type="entry name" value="LysR_subst-bd"/>
</dbReference>
<dbReference type="PROSITE" id="PS50931">
    <property type="entry name" value="HTH_LYSR"/>
    <property type="match status" value="1"/>
</dbReference>
<dbReference type="AlphaFoldDB" id="A0A0R1X5A2"/>
<dbReference type="STRING" id="1423782.FD32_GL000866"/>
<dbReference type="PANTHER" id="PTHR30419">
    <property type="entry name" value="HTH-TYPE TRANSCRIPTIONAL REGULATOR YBHD"/>
    <property type="match status" value="1"/>
</dbReference>
<name>A0A0R1X5A2_9LACO</name>
<dbReference type="Pfam" id="PF00126">
    <property type="entry name" value="HTH_1"/>
    <property type="match status" value="1"/>
</dbReference>
<dbReference type="InterPro" id="IPR000847">
    <property type="entry name" value="LysR_HTH_N"/>
</dbReference>
<keyword evidence="4" id="KW-0804">Transcription</keyword>
<keyword evidence="3" id="KW-0238">DNA-binding</keyword>
<dbReference type="InterPro" id="IPR036390">
    <property type="entry name" value="WH_DNA-bd_sf"/>
</dbReference>
<organism evidence="6 7">
    <name type="scientific">Limosilactobacillus panis DSM 6035</name>
    <dbReference type="NCBI Taxonomy" id="1423782"/>
    <lineage>
        <taxon>Bacteria</taxon>
        <taxon>Bacillati</taxon>
        <taxon>Bacillota</taxon>
        <taxon>Bacilli</taxon>
        <taxon>Lactobacillales</taxon>
        <taxon>Lactobacillaceae</taxon>
        <taxon>Limosilactobacillus</taxon>
    </lineage>
</organism>
<dbReference type="GO" id="GO:0003677">
    <property type="term" value="F:DNA binding"/>
    <property type="evidence" value="ECO:0007669"/>
    <property type="project" value="UniProtKB-KW"/>
</dbReference>
<dbReference type="SUPFAM" id="SSF53850">
    <property type="entry name" value="Periplasmic binding protein-like II"/>
    <property type="match status" value="1"/>
</dbReference>
<comment type="similarity">
    <text evidence="1">Belongs to the LysR transcriptional regulatory family.</text>
</comment>
<evidence type="ECO:0000256" key="3">
    <source>
        <dbReference type="ARBA" id="ARBA00023125"/>
    </source>
</evidence>
<dbReference type="GO" id="GO:0003700">
    <property type="term" value="F:DNA-binding transcription factor activity"/>
    <property type="evidence" value="ECO:0007669"/>
    <property type="project" value="InterPro"/>
</dbReference>